<comment type="caution">
    <text evidence="1">The sequence shown here is derived from an EMBL/GenBank/DDBJ whole genome shotgun (WGS) entry which is preliminary data.</text>
</comment>
<protein>
    <submittedName>
        <fullName evidence="1">Uncharacterized protein</fullName>
    </submittedName>
</protein>
<feature type="non-terminal residue" evidence="1">
    <location>
        <position position="1"/>
    </location>
</feature>
<dbReference type="AlphaFoldDB" id="X0V8A8"/>
<sequence length="256" mass="26023">YATMSYPPRALYVSGKHIYIGGGNGNGFLSVYKIPHIEAPAGNFGALAVSDLQIYDNLQLANNFIVNGGINAGGDVYFQDDFSVLGESYFGLNVGIGTSAPSVLLTVGSTTPTHVTGYRDTFLAGDLEVDGLFYVDGPSGTSTIVSNLDITGALAVGASGFYVDSSGDVKSGTWQGDLIDVAYGGTNWNSTGVTGLAFISTGSWGSTSTLSIVYGGTGTSTPPDYGYMLIGNALGGWDYVASSTLGGAGGSGTVGD</sequence>
<gene>
    <name evidence="1" type="ORF">S01H1_57616</name>
</gene>
<reference evidence="1" key="1">
    <citation type="journal article" date="2014" name="Front. Microbiol.">
        <title>High frequency of phylogenetically diverse reductive dehalogenase-homologous genes in deep subseafloor sedimentary metagenomes.</title>
        <authorList>
            <person name="Kawai M."/>
            <person name="Futagami T."/>
            <person name="Toyoda A."/>
            <person name="Takaki Y."/>
            <person name="Nishi S."/>
            <person name="Hori S."/>
            <person name="Arai W."/>
            <person name="Tsubouchi T."/>
            <person name="Morono Y."/>
            <person name="Uchiyama I."/>
            <person name="Ito T."/>
            <person name="Fujiyama A."/>
            <person name="Inagaki F."/>
            <person name="Takami H."/>
        </authorList>
    </citation>
    <scope>NUCLEOTIDE SEQUENCE</scope>
    <source>
        <strain evidence="1">Expedition CK06-06</strain>
    </source>
</reference>
<organism evidence="1">
    <name type="scientific">marine sediment metagenome</name>
    <dbReference type="NCBI Taxonomy" id="412755"/>
    <lineage>
        <taxon>unclassified sequences</taxon>
        <taxon>metagenomes</taxon>
        <taxon>ecological metagenomes</taxon>
    </lineage>
</organism>
<dbReference type="EMBL" id="BARS01037583">
    <property type="protein sequence ID" value="GAG14389.1"/>
    <property type="molecule type" value="Genomic_DNA"/>
</dbReference>
<feature type="non-terminal residue" evidence="1">
    <location>
        <position position="256"/>
    </location>
</feature>
<name>X0V8A8_9ZZZZ</name>
<accession>X0V8A8</accession>
<evidence type="ECO:0000313" key="1">
    <source>
        <dbReference type="EMBL" id="GAG14389.1"/>
    </source>
</evidence>
<proteinExistence type="predicted"/>